<feature type="compositionally biased region" description="Basic and acidic residues" evidence="4">
    <location>
        <begin position="969"/>
        <end position="986"/>
    </location>
</feature>
<dbReference type="InterPro" id="IPR036322">
    <property type="entry name" value="WD40_repeat_dom_sf"/>
</dbReference>
<feature type="compositionally biased region" description="Low complexity" evidence="4">
    <location>
        <begin position="1091"/>
        <end position="1105"/>
    </location>
</feature>
<dbReference type="SUPFAM" id="SSF50978">
    <property type="entry name" value="WD40 repeat-like"/>
    <property type="match status" value="3"/>
</dbReference>
<name>A0A7I8W3M0_9ANNE</name>
<evidence type="ECO:0000256" key="1">
    <source>
        <dbReference type="ARBA" id="ARBA00022574"/>
    </source>
</evidence>
<dbReference type="PROSITE" id="PS50082">
    <property type="entry name" value="WD_REPEATS_2"/>
    <property type="match status" value="3"/>
</dbReference>
<evidence type="ECO:0000313" key="6">
    <source>
        <dbReference type="Proteomes" id="UP000549394"/>
    </source>
</evidence>
<evidence type="ECO:0000313" key="5">
    <source>
        <dbReference type="EMBL" id="CAD5122795.1"/>
    </source>
</evidence>
<dbReference type="PROSITE" id="PS50294">
    <property type="entry name" value="WD_REPEATS_REGION"/>
    <property type="match status" value="2"/>
</dbReference>
<evidence type="ECO:0000256" key="4">
    <source>
        <dbReference type="SAM" id="MobiDB-lite"/>
    </source>
</evidence>
<dbReference type="InterPro" id="IPR001680">
    <property type="entry name" value="WD40_rpt"/>
</dbReference>
<dbReference type="EMBL" id="CAJFCJ010000018">
    <property type="protein sequence ID" value="CAD5122795.1"/>
    <property type="molecule type" value="Genomic_DNA"/>
</dbReference>
<feature type="repeat" description="WD" evidence="3">
    <location>
        <begin position="244"/>
        <end position="276"/>
    </location>
</feature>
<feature type="repeat" description="WD" evidence="3">
    <location>
        <begin position="625"/>
        <end position="657"/>
    </location>
</feature>
<feature type="region of interest" description="Disordered" evidence="4">
    <location>
        <begin position="1006"/>
        <end position="1035"/>
    </location>
</feature>
<dbReference type="InterPro" id="IPR015943">
    <property type="entry name" value="WD40/YVTN_repeat-like_dom_sf"/>
</dbReference>
<protein>
    <submittedName>
        <fullName evidence="5">DgyrCDS11201</fullName>
    </submittedName>
</protein>
<evidence type="ECO:0000256" key="2">
    <source>
        <dbReference type="ARBA" id="ARBA00022737"/>
    </source>
</evidence>
<evidence type="ECO:0000256" key="3">
    <source>
        <dbReference type="PROSITE-ProRule" id="PRU00221"/>
    </source>
</evidence>
<dbReference type="OrthoDB" id="6262491at2759"/>
<comment type="caution">
    <text evidence="5">The sequence shown here is derived from an EMBL/GenBank/DDBJ whole genome shotgun (WGS) entry which is preliminary data.</text>
</comment>
<dbReference type="SMART" id="SM00320">
    <property type="entry name" value="WD40"/>
    <property type="match status" value="4"/>
</dbReference>
<feature type="region of interest" description="Disordered" evidence="4">
    <location>
        <begin position="965"/>
        <end position="993"/>
    </location>
</feature>
<dbReference type="Gene3D" id="2.130.10.10">
    <property type="entry name" value="YVTN repeat-like/Quinoprotein amine dehydrogenase"/>
    <property type="match status" value="2"/>
</dbReference>
<feature type="repeat" description="WD" evidence="3">
    <location>
        <begin position="285"/>
        <end position="326"/>
    </location>
</feature>
<dbReference type="PRINTS" id="PR00320">
    <property type="entry name" value="GPROTEINBRPT"/>
</dbReference>
<dbReference type="PANTHER" id="PTHR45532:SF1">
    <property type="entry name" value="WD REPEAT-CONTAINING PROTEIN 97"/>
    <property type="match status" value="1"/>
</dbReference>
<keyword evidence="2" id="KW-0677">Repeat</keyword>
<keyword evidence="1 3" id="KW-0853">WD repeat</keyword>
<accession>A0A7I8W3M0</accession>
<feature type="region of interest" description="Disordered" evidence="4">
    <location>
        <begin position="1059"/>
        <end position="1123"/>
    </location>
</feature>
<proteinExistence type="predicted"/>
<sequence length="1510" mass="173099">MSKFEKLVKIEDTRPESRLTDIDKLPQRDNEKKGSYYWRIIRHSVCHAIDVLKKADVKDAIVRHGVHHRRCLNHSEDITRLIYNKVDRNFITLDDQKIRTFLYDGRKKDTVPLEKDINGLVFATQMNLFIGYTHGKRKVHLMSQEFELISSAKCLKPIQSAIYNENLNELITLGHGQMTNWVFRYAGRHILPKKSNEECYDEKFKFENLCLEDTASRNQKLFAAYGAGVIAFNAFNTEVIIEKHDLHEYPVTAICFFNPLKYLCTGAKDGCIKVWNESWHVQIVFVGHESSILSLALYPYGPLILSSSMDNTIRVWSLETCDEVDLVRTKEPALSLQTSLNEDIISSRSRRHVDLWKVQNVHMLHTTIGHRVACIKATDHPDHPLRCILLCRDNSVRVTCPSNGNVLTTLLMSRKNRLVDAVYAIDDEIMFATFANGDIVKADTTTNPARILDIWKTKNPSKACNYLLIYEYVVNNHLKSDTWDFMKRAAGNKALKFQPGMATSKTLLIGGRKDGTLCVFNWENGDVQFDIEAHGVKGVLSMIGNSKNDQVISAGLDNIIKVWRVFPYSMESLAPLISFYCAHTPVHMSVMRGKLSVAFQEHASATYSIVLYNLQDKDRHDHGPEDDHMDTITGLSACSKMKLFASSSQDGTVRIWNEMNNLIRCIKLNAIPHSVVFCNDKGNLLVGIGDHVHLIDYKHYMPKDYRLKMVAMQFAKFIDEKPMPFDEKLLELLTREDVKRLKAARSSFKFTHFVDILTEEETEEVMKERKVRERAFENLEKRDEELKMIIEGTLEPKKTIKMTEKIKTEAFNKYLSLFYERPEIKLPDVDPYPEDTLKEYVLGKAPHVIKSTEKSAPEMPIQKIPTGFFPDTKTSSNTSIRNDCFIPNSVLAKLLWPTEEKTYIQDEQPWKPPTLSDAQLRQLKKVNFRQPKRKIKRKKKEATEERVLIFDYDDEDEKKTVVSSLGEFDGEKAESRPETAKSSKVDEETEPSVITSFMEKIKDALEDKSKTPELKTPPRTPTPAKVAVPESSARDVLEAQLKRKKELISDRQKSSIIAPPTSSFVSERTSKYSSKDLGGNAISEQDIPPASSIGSRTTIRSSRTSFKPASDQQPLETPAEPKPEKLPYFITQFFGEEWMGKYFPNCNENEGESERDTMPKPWTVANFVTMIARLIRIAEYKLKVQIIQALQLLYDQHGIPDPPLNTVIKNIISVLNHHSFPPNCKDPMEKMFVIESFKLLHSVGAKDRETHVELIYYYLEGDISVRNLISDIWKLFGIKDPQNFFKKELDEWDIWGISEKDRPSEIRRMAVHWLEKWLTKFKDQLASAVEKLRKGEGIQAQLGQDQLKKRNLRNTSITQSESTRSLTVTFDMPPGEKAVDNVTYLDAINYFVDMRLQANLARIRGDGSFAKSDGVERNTVLVLPHLPKSQCLVRLGITHTSQCRPERETNLYNAKQMKSNCGDSFRCINLPMSTVYVDPFNTQPEKEEPVLLTLKVSQKYFVPSKSYVVN</sequence>
<dbReference type="Proteomes" id="UP000549394">
    <property type="component" value="Unassembled WGS sequence"/>
</dbReference>
<dbReference type="InterPro" id="IPR020472">
    <property type="entry name" value="WD40_PAC1"/>
</dbReference>
<gene>
    <name evidence="5" type="ORF">DGYR_LOCUS10555</name>
</gene>
<dbReference type="PANTHER" id="PTHR45532">
    <property type="entry name" value="WD REPEAT-CONTAINING PROTEIN 97"/>
    <property type="match status" value="1"/>
</dbReference>
<keyword evidence="6" id="KW-1185">Reference proteome</keyword>
<organism evidence="5 6">
    <name type="scientific">Dimorphilus gyrociliatus</name>
    <dbReference type="NCBI Taxonomy" id="2664684"/>
    <lineage>
        <taxon>Eukaryota</taxon>
        <taxon>Metazoa</taxon>
        <taxon>Spiralia</taxon>
        <taxon>Lophotrochozoa</taxon>
        <taxon>Annelida</taxon>
        <taxon>Polychaeta</taxon>
        <taxon>Polychaeta incertae sedis</taxon>
        <taxon>Dinophilidae</taxon>
        <taxon>Dimorphilus</taxon>
    </lineage>
</organism>
<dbReference type="Pfam" id="PF00400">
    <property type="entry name" value="WD40"/>
    <property type="match status" value="3"/>
</dbReference>
<reference evidence="5 6" key="1">
    <citation type="submission" date="2020-08" db="EMBL/GenBank/DDBJ databases">
        <authorList>
            <person name="Hejnol A."/>
        </authorList>
    </citation>
    <scope>NUCLEOTIDE SEQUENCE [LARGE SCALE GENOMIC DNA]</scope>
</reference>